<evidence type="ECO:0000313" key="4">
    <source>
        <dbReference type="Proteomes" id="UP000244940"/>
    </source>
</evidence>
<accession>A0A2U2CD12</accession>
<dbReference type="Proteomes" id="UP000244940">
    <property type="component" value="Unassembled WGS sequence"/>
</dbReference>
<organism evidence="3 4">
    <name type="scientific">Pararhodobacter marinus</name>
    <dbReference type="NCBI Taxonomy" id="2184063"/>
    <lineage>
        <taxon>Bacteria</taxon>
        <taxon>Pseudomonadati</taxon>
        <taxon>Pseudomonadota</taxon>
        <taxon>Alphaproteobacteria</taxon>
        <taxon>Rhodobacterales</taxon>
        <taxon>Paracoccaceae</taxon>
        <taxon>Pararhodobacter</taxon>
    </lineage>
</organism>
<evidence type="ECO:0000256" key="1">
    <source>
        <dbReference type="ARBA" id="ARBA00006987"/>
    </source>
</evidence>
<dbReference type="GeneID" id="94364927"/>
<dbReference type="Gene3D" id="3.40.190.150">
    <property type="entry name" value="Bordetella uptake gene, domain 1"/>
    <property type="match status" value="1"/>
</dbReference>
<name>A0A2U2CD12_9RHOB</name>
<dbReference type="OrthoDB" id="9780943at2"/>
<dbReference type="EMBL" id="QEYD01000004">
    <property type="protein sequence ID" value="PWE29767.1"/>
    <property type="molecule type" value="Genomic_DNA"/>
</dbReference>
<keyword evidence="2" id="KW-0732">Signal</keyword>
<comment type="similarity">
    <text evidence="1">Belongs to the UPF0065 (bug) family.</text>
</comment>
<protein>
    <recommendedName>
        <fullName evidence="5">Tricarboxylate transporter</fullName>
    </recommendedName>
</protein>
<dbReference type="Gene3D" id="3.40.190.10">
    <property type="entry name" value="Periplasmic binding protein-like II"/>
    <property type="match status" value="1"/>
</dbReference>
<comment type="caution">
    <text evidence="3">The sequence shown here is derived from an EMBL/GenBank/DDBJ whole genome shotgun (WGS) entry which is preliminary data.</text>
</comment>
<sequence length="361" mass="38639">MSLFQNRAVTRRRLSALACATALVLPVTAQAEVDFSGETVRIVYNAGPGGATGLFAQILAANIGRHLPGEPEVIAEPMPGGALLRGMQYVYHAEPDGLTLGWLAWGGATRVLDPEELQIPFGEFGLAGGLGNTWVVHAATSMGIETGADFADQERVVYGGFTPGSSEIRAVASMDLLGIETDFVGGFRGGAETQAAMQRGEIQMRNGTVSNWLTSVVPEMVETGDSVGLFYWGRPRQDGTEAPNDQLDGLPTFYDYVLEERGEAPSGEAYDLVRYLSSAADGMTWIFVTPPETPDEITQAVAAAYEAVMQDPAMAEAARNVLGSTPEVVLRDEALEVMQIVEEVSPGIRATMQAYIDRLSR</sequence>
<feature type="signal peptide" evidence="2">
    <location>
        <begin position="1"/>
        <end position="31"/>
    </location>
</feature>
<dbReference type="AlphaFoldDB" id="A0A2U2CD12"/>
<dbReference type="PANTHER" id="PTHR42928:SF5">
    <property type="entry name" value="BLR1237 PROTEIN"/>
    <property type="match status" value="1"/>
</dbReference>
<evidence type="ECO:0000313" key="3">
    <source>
        <dbReference type="EMBL" id="PWE29767.1"/>
    </source>
</evidence>
<keyword evidence="4" id="KW-1185">Reference proteome</keyword>
<evidence type="ECO:0000256" key="2">
    <source>
        <dbReference type="SAM" id="SignalP"/>
    </source>
</evidence>
<dbReference type="InterPro" id="IPR042100">
    <property type="entry name" value="Bug_dom1"/>
</dbReference>
<proteinExistence type="inferred from homology"/>
<evidence type="ECO:0008006" key="5">
    <source>
        <dbReference type="Google" id="ProtNLM"/>
    </source>
</evidence>
<dbReference type="InterPro" id="IPR005064">
    <property type="entry name" value="BUG"/>
</dbReference>
<dbReference type="RefSeq" id="WP_109532880.1">
    <property type="nucleotide sequence ID" value="NZ_QEYD01000004.1"/>
</dbReference>
<dbReference type="PANTHER" id="PTHR42928">
    <property type="entry name" value="TRICARBOXYLATE-BINDING PROTEIN"/>
    <property type="match status" value="1"/>
</dbReference>
<gene>
    <name evidence="3" type="ORF">C4N9_08490</name>
</gene>
<feature type="chain" id="PRO_5015788180" description="Tricarboxylate transporter" evidence="2">
    <location>
        <begin position="32"/>
        <end position="361"/>
    </location>
</feature>
<reference evidence="3 4" key="1">
    <citation type="submission" date="2018-05" db="EMBL/GenBank/DDBJ databases">
        <title>Pararhodobacter marina sp. nov., isolated from deep-sea water of the Indian Ocean.</title>
        <authorList>
            <person name="Lai Q.Sr."/>
            <person name="Liu X."/>
            <person name="Shao Z."/>
        </authorList>
    </citation>
    <scope>NUCLEOTIDE SEQUENCE [LARGE SCALE GENOMIC DNA]</scope>
    <source>
        <strain evidence="3 4">CIC4N-9</strain>
    </source>
</reference>